<dbReference type="Proteomes" id="UP000287547">
    <property type="component" value="Unassembled WGS sequence"/>
</dbReference>
<organism evidence="2 3">
    <name type="scientific">Kibdelosporangium aridum</name>
    <dbReference type="NCBI Taxonomy" id="2030"/>
    <lineage>
        <taxon>Bacteria</taxon>
        <taxon>Bacillati</taxon>
        <taxon>Actinomycetota</taxon>
        <taxon>Actinomycetes</taxon>
        <taxon>Pseudonocardiales</taxon>
        <taxon>Pseudonocardiaceae</taxon>
        <taxon>Kibdelosporangium</taxon>
    </lineage>
</organism>
<gene>
    <name evidence="2" type="ORF">DMH04_53815</name>
</gene>
<feature type="domain" description="Helicase ATP-binding" evidence="1">
    <location>
        <begin position="3"/>
        <end position="188"/>
    </location>
</feature>
<accession>A0A428Y2F2</accession>
<comment type="caution">
    <text evidence="2">The sequence shown here is derived from an EMBL/GenBank/DDBJ whole genome shotgun (WGS) entry which is preliminary data.</text>
</comment>
<sequence length="198" mass="22308">MEKHIADGIRAMLVAMATGTRKTVTCLGFIERMLRNERFNRILFLVDRLALGEQAEEKFKSEIVHGVNTLAQIYDVATIDKPRIDATTRLHIATVQSMVHRLTEHDSGQSRLDPDLYDCIVVDECHRGYSLDRSMTPGELEFRSEAEYQSDYRRVLDHFDVVKIGLTATPAAHTVAIFGAPIYTCGGSRTLHCGLDLR</sequence>
<dbReference type="SUPFAM" id="SSF52540">
    <property type="entry name" value="P-loop containing nucleoside triphosphate hydrolases"/>
    <property type="match status" value="1"/>
</dbReference>
<dbReference type="Gene3D" id="3.40.50.300">
    <property type="entry name" value="P-loop containing nucleotide triphosphate hydrolases"/>
    <property type="match status" value="1"/>
</dbReference>
<evidence type="ECO:0000313" key="2">
    <source>
        <dbReference type="EMBL" id="RSM61739.1"/>
    </source>
</evidence>
<dbReference type="PANTHER" id="PTHR47396">
    <property type="entry name" value="TYPE I RESTRICTION ENZYME ECOKI R PROTEIN"/>
    <property type="match status" value="1"/>
</dbReference>
<dbReference type="RefSeq" id="WP_051796609.1">
    <property type="nucleotide sequence ID" value="NZ_QHKI01000113.1"/>
</dbReference>
<dbReference type="EMBL" id="QHKI01000113">
    <property type="protein sequence ID" value="RSM61739.1"/>
    <property type="molecule type" value="Genomic_DNA"/>
</dbReference>
<dbReference type="AlphaFoldDB" id="A0A428Y2F2"/>
<dbReference type="GO" id="GO:0016787">
    <property type="term" value="F:hydrolase activity"/>
    <property type="evidence" value="ECO:0007669"/>
    <property type="project" value="InterPro"/>
</dbReference>
<dbReference type="PROSITE" id="PS51192">
    <property type="entry name" value="HELICASE_ATP_BIND_1"/>
    <property type="match status" value="1"/>
</dbReference>
<dbReference type="InterPro" id="IPR027417">
    <property type="entry name" value="P-loop_NTPase"/>
</dbReference>
<dbReference type="InterPro" id="IPR050742">
    <property type="entry name" value="Helicase_Restrict-Modif_Enz"/>
</dbReference>
<dbReference type="InterPro" id="IPR014001">
    <property type="entry name" value="Helicase_ATP-bd"/>
</dbReference>
<dbReference type="PANTHER" id="PTHR47396:SF1">
    <property type="entry name" value="ATP-DEPENDENT HELICASE IRC3-RELATED"/>
    <property type="match status" value="1"/>
</dbReference>
<evidence type="ECO:0000259" key="1">
    <source>
        <dbReference type="PROSITE" id="PS51192"/>
    </source>
</evidence>
<dbReference type="OrthoDB" id="9776021at2"/>
<reference evidence="2 3" key="1">
    <citation type="submission" date="2018-05" db="EMBL/GenBank/DDBJ databases">
        <title>Evolution of GPA BGCs.</title>
        <authorList>
            <person name="Waglechner N."/>
            <person name="Wright G.D."/>
        </authorList>
    </citation>
    <scope>NUCLEOTIDE SEQUENCE [LARGE SCALE GENOMIC DNA]</scope>
    <source>
        <strain evidence="2 3">A82846</strain>
    </source>
</reference>
<proteinExistence type="predicted"/>
<protein>
    <recommendedName>
        <fullName evidence="1">Helicase ATP-binding domain-containing protein</fullName>
    </recommendedName>
</protein>
<dbReference type="InterPro" id="IPR006935">
    <property type="entry name" value="Helicase/UvrB_N"/>
</dbReference>
<dbReference type="Pfam" id="PF04851">
    <property type="entry name" value="ResIII"/>
    <property type="match status" value="1"/>
</dbReference>
<dbReference type="GO" id="GO:0005524">
    <property type="term" value="F:ATP binding"/>
    <property type="evidence" value="ECO:0007669"/>
    <property type="project" value="InterPro"/>
</dbReference>
<evidence type="ECO:0000313" key="3">
    <source>
        <dbReference type="Proteomes" id="UP000287547"/>
    </source>
</evidence>
<dbReference type="SMART" id="SM00487">
    <property type="entry name" value="DEXDc"/>
    <property type="match status" value="1"/>
</dbReference>
<name>A0A428Y2F2_KIBAR</name>
<dbReference type="GO" id="GO:0003677">
    <property type="term" value="F:DNA binding"/>
    <property type="evidence" value="ECO:0007669"/>
    <property type="project" value="InterPro"/>
</dbReference>
<dbReference type="GO" id="GO:0005829">
    <property type="term" value="C:cytosol"/>
    <property type="evidence" value="ECO:0007669"/>
    <property type="project" value="TreeGrafter"/>
</dbReference>